<feature type="compositionally biased region" description="Low complexity" evidence="2">
    <location>
        <begin position="224"/>
        <end position="244"/>
    </location>
</feature>
<dbReference type="Proteomes" id="UP000054820">
    <property type="component" value="Unassembled WGS sequence"/>
</dbReference>
<proteinExistence type="predicted"/>
<dbReference type="AlphaFoldDB" id="A0A378L803"/>
<feature type="region of interest" description="Disordered" evidence="2">
    <location>
        <begin position="218"/>
        <end position="251"/>
    </location>
</feature>
<keyword evidence="5" id="KW-1185">Reference proteome</keyword>
<name>A0A378L803_9GAMM</name>
<evidence type="ECO:0000256" key="2">
    <source>
        <dbReference type="SAM" id="MobiDB-lite"/>
    </source>
</evidence>
<gene>
    <name evidence="3" type="ORF">Lstg_0333</name>
    <name evidence="4" type="ORF">NCTC11991_01809</name>
</gene>
<dbReference type="InterPro" id="IPR011009">
    <property type="entry name" value="Kinase-like_dom_sf"/>
</dbReference>
<reference evidence="3 5" key="1">
    <citation type="submission" date="2015-11" db="EMBL/GenBank/DDBJ databases">
        <title>Genomic analysis of 38 Legionella species identifies large and diverse effector repertoires.</title>
        <authorList>
            <person name="Burstein D."/>
            <person name="Amaro F."/>
            <person name="Zusman T."/>
            <person name="Lifshitz Z."/>
            <person name="Cohen O."/>
            <person name="Gilbert J.A."/>
            <person name="Pupko T."/>
            <person name="Shuman H.A."/>
            <person name="Segal G."/>
        </authorList>
    </citation>
    <scope>NUCLEOTIDE SEQUENCE [LARGE SCALE GENOMIC DNA]</scope>
    <source>
        <strain evidence="3 5">SC-18-C9</strain>
    </source>
</reference>
<dbReference type="GO" id="GO:0005524">
    <property type="term" value="F:ATP binding"/>
    <property type="evidence" value="ECO:0007669"/>
    <property type="project" value="UniProtKB-UniRule"/>
</dbReference>
<evidence type="ECO:0000313" key="5">
    <source>
        <dbReference type="Proteomes" id="UP000054820"/>
    </source>
</evidence>
<dbReference type="InterPro" id="IPR017441">
    <property type="entry name" value="Protein_kinase_ATP_BS"/>
</dbReference>
<evidence type="ECO:0008006" key="7">
    <source>
        <dbReference type="Google" id="ProtNLM"/>
    </source>
</evidence>
<evidence type="ECO:0000313" key="6">
    <source>
        <dbReference type="Proteomes" id="UP000255110"/>
    </source>
</evidence>
<dbReference type="EMBL" id="LNYZ01000001">
    <property type="protein sequence ID" value="KTD81106.1"/>
    <property type="molecule type" value="Genomic_DNA"/>
</dbReference>
<dbReference type="SUPFAM" id="SSF56112">
    <property type="entry name" value="Protein kinase-like (PK-like)"/>
    <property type="match status" value="1"/>
</dbReference>
<sequence>MVLEWCKLIKKLGAGKFGCVSLYENHLTHQRYAVKEFFPRKARSTEFLSTATSEKENFNHFINIMKIPAGQAIVENGKLIMPFFTGKEPSWEEIQEYLLKMYKSGFVMADPKPNNFMHTQYGLMPIDYGAVFDINDPVFMKNLLARNFTVDAVLTYSKAFKAGTGLAEAYNKLHSDELIVLDDEDDEEESIVLTLPAFFTKLSVQSTAQPTLVIGDVTQKKSDSSSPHSFFKSPSSEPASAPASQLAISTK</sequence>
<organism evidence="4 6">
    <name type="scientific">Legionella steigerwaltii</name>
    <dbReference type="NCBI Taxonomy" id="460"/>
    <lineage>
        <taxon>Bacteria</taxon>
        <taxon>Pseudomonadati</taxon>
        <taxon>Pseudomonadota</taxon>
        <taxon>Gammaproteobacteria</taxon>
        <taxon>Legionellales</taxon>
        <taxon>Legionellaceae</taxon>
        <taxon>Legionella</taxon>
    </lineage>
</organism>
<evidence type="ECO:0000256" key="1">
    <source>
        <dbReference type="PROSITE-ProRule" id="PRU10141"/>
    </source>
</evidence>
<evidence type="ECO:0000313" key="3">
    <source>
        <dbReference type="EMBL" id="KTD81106.1"/>
    </source>
</evidence>
<dbReference type="EMBL" id="UGOY01000001">
    <property type="protein sequence ID" value="STY23205.1"/>
    <property type="molecule type" value="Genomic_DNA"/>
</dbReference>
<accession>A0A378L803</accession>
<evidence type="ECO:0000313" key="4">
    <source>
        <dbReference type="EMBL" id="STY23205.1"/>
    </source>
</evidence>
<keyword evidence="1" id="KW-0067">ATP-binding</keyword>
<dbReference type="PROSITE" id="PS00107">
    <property type="entry name" value="PROTEIN_KINASE_ATP"/>
    <property type="match status" value="1"/>
</dbReference>
<reference evidence="4 6" key="2">
    <citation type="submission" date="2018-06" db="EMBL/GenBank/DDBJ databases">
        <authorList>
            <consortium name="Pathogen Informatics"/>
            <person name="Doyle S."/>
        </authorList>
    </citation>
    <scope>NUCLEOTIDE SEQUENCE [LARGE SCALE GENOMIC DNA]</scope>
    <source>
        <strain evidence="4 6">NCTC11991</strain>
    </source>
</reference>
<protein>
    <recommendedName>
        <fullName evidence="7">Protein kinase domain</fullName>
    </recommendedName>
</protein>
<feature type="binding site" evidence="1">
    <location>
        <position position="41"/>
    </location>
    <ligand>
        <name>ATP</name>
        <dbReference type="ChEBI" id="CHEBI:30616"/>
    </ligand>
</feature>
<dbReference type="Gene3D" id="3.30.200.20">
    <property type="entry name" value="Phosphorylase Kinase, domain 1"/>
    <property type="match status" value="1"/>
</dbReference>
<dbReference type="Proteomes" id="UP000255110">
    <property type="component" value="Unassembled WGS sequence"/>
</dbReference>
<keyword evidence="1" id="KW-0547">Nucleotide-binding</keyword>